<dbReference type="RefSeq" id="WP_016084983.1">
    <property type="nucleotide sequence ID" value="NZ_NUAN01000071.1"/>
</dbReference>
<protein>
    <submittedName>
        <fullName evidence="1">Uncharacterized protein</fullName>
    </submittedName>
</protein>
<organism evidence="1 2">
    <name type="scientific">Bacillus cereus</name>
    <dbReference type="NCBI Taxonomy" id="1396"/>
    <lineage>
        <taxon>Bacteria</taxon>
        <taxon>Bacillati</taxon>
        <taxon>Bacillota</taxon>
        <taxon>Bacilli</taxon>
        <taxon>Bacillales</taxon>
        <taxon>Bacillaceae</taxon>
        <taxon>Bacillus</taxon>
        <taxon>Bacillus cereus group</taxon>
    </lineage>
</organism>
<accession>A0A9X6YMK6</accession>
<dbReference type="EMBL" id="NUAN01000071">
    <property type="protein sequence ID" value="PEN97891.1"/>
    <property type="molecule type" value="Genomic_DNA"/>
</dbReference>
<gene>
    <name evidence="1" type="ORF">CN553_12705</name>
</gene>
<evidence type="ECO:0000313" key="2">
    <source>
        <dbReference type="Proteomes" id="UP000220691"/>
    </source>
</evidence>
<evidence type="ECO:0000313" key="1">
    <source>
        <dbReference type="EMBL" id="PEN97891.1"/>
    </source>
</evidence>
<dbReference type="AlphaFoldDB" id="A0A9X6YMK6"/>
<reference evidence="1 2" key="1">
    <citation type="submission" date="2017-09" db="EMBL/GenBank/DDBJ databases">
        <title>Large-scale bioinformatics analysis of Bacillus genomes uncovers conserved roles of natural products in bacterial physiology.</title>
        <authorList>
            <consortium name="Agbiome Team Llc"/>
            <person name="Bleich R.M."/>
            <person name="Kirk G.J."/>
            <person name="Santa Maria K.C."/>
            <person name="Allen S.E."/>
            <person name="Farag S."/>
            <person name="Shank E.A."/>
            <person name="Bowers A."/>
        </authorList>
    </citation>
    <scope>NUCLEOTIDE SEQUENCE [LARGE SCALE GENOMIC DNA]</scope>
    <source>
        <strain evidence="1 2">AFS027647</strain>
    </source>
</reference>
<dbReference type="Proteomes" id="UP000220691">
    <property type="component" value="Unassembled WGS sequence"/>
</dbReference>
<comment type="caution">
    <text evidence="1">The sequence shown here is derived from an EMBL/GenBank/DDBJ whole genome shotgun (WGS) entry which is preliminary data.</text>
</comment>
<sequence>MGALEITMSIKCGECITISNYSLKRDNMDNVLQLSDTVNEHHMGRFEAKQTYPDAIHITCTQCGHEDELYI</sequence>
<name>A0A9X6YMK6_BACCE</name>
<proteinExistence type="predicted"/>